<feature type="compositionally biased region" description="Polar residues" evidence="1">
    <location>
        <begin position="1"/>
        <end position="10"/>
    </location>
</feature>
<protein>
    <submittedName>
        <fullName evidence="2">Uncharacterized protein</fullName>
    </submittedName>
</protein>
<evidence type="ECO:0000313" key="2">
    <source>
        <dbReference type="EMBL" id="GCC21710.1"/>
    </source>
</evidence>
<dbReference type="AlphaFoldDB" id="A0A401RU85"/>
<keyword evidence="3" id="KW-1185">Reference proteome</keyword>
<dbReference type="EMBL" id="BEZZ01002403">
    <property type="protein sequence ID" value="GCC21710.1"/>
    <property type="molecule type" value="Genomic_DNA"/>
</dbReference>
<proteinExistence type="predicted"/>
<dbReference type="Proteomes" id="UP000287033">
    <property type="component" value="Unassembled WGS sequence"/>
</dbReference>
<accession>A0A401RU85</accession>
<organism evidence="2 3">
    <name type="scientific">Chiloscyllium punctatum</name>
    <name type="common">Brownbanded bambooshark</name>
    <name type="synonym">Hemiscyllium punctatum</name>
    <dbReference type="NCBI Taxonomy" id="137246"/>
    <lineage>
        <taxon>Eukaryota</taxon>
        <taxon>Metazoa</taxon>
        <taxon>Chordata</taxon>
        <taxon>Craniata</taxon>
        <taxon>Vertebrata</taxon>
        <taxon>Chondrichthyes</taxon>
        <taxon>Elasmobranchii</taxon>
        <taxon>Galeomorphii</taxon>
        <taxon>Galeoidea</taxon>
        <taxon>Orectolobiformes</taxon>
        <taxon>Hemiscylliidae</taxon>
        <taxon>Chiloscyllium</taxon>
    </lineage>
</organism>
<reference evidence="2 3" key="1">
    <citation type="journal article" date="2018" name="Nat. Ecol. Evol.">
        <title>Shark genomes provide insights into elasmobranch evolution and the origin of vertebrates.</title>
        <authorList>
            <person name="Hara Y"/>
            <person name="Yamaguchi K"/>
            <person name="Onimaru K"/>
            <person name="Kadota M"/>
            <person name="Koyanagi M"/>
            <person name="Keeley SD"/>
            <person name="Tatsumi K"/>
            <person name="Tanaka K"/>
            <person name="Motone F"/>
            <person name="Kageyama Y"/>
            <person name="Nozu R"/>
            <person name="Adachi N"/>
            <person name="Nishimura O"/>
            <person name="Nakagawa R"/>
            <person name="Tanegashima C"/>
            <person name="Kiyatake I"/>
            <person name="Matsumoto R"/>
            <person name="Murakumo K"/>
            <person name="Nishida K"/>
            <person name="Terakita A"/>
            <person name="Kuratani S"/>
            <person name="Sato K"/>
            <person name="Hyodo S Kuraku.S."/>
        </authorList>
    </citation>
    <scope>NUCLEOTIDE SEQUENCE [LARGE SCALE GENOMIC DNA]</scope>
</reference>
<feature type="region of interest" description="Disordered" evidence="1">
    <location>
        <begin position="1"/>
        <end position="33"/>
    </location>
</feature>
<evidence type="ECO:0000256" key="1">
    <source>
        <dbReference type="SAM" id="MobiDB-lite"/>
    </source>
</evidence>
<name>A0A401RU85_CHIPU</name>
<comment type="caution">
    <text evidence="2">The sequence shown here is derived from an EMBL/GenBank/DDBJ whole genome shotgun (WGS) entry which is preliminary data.</text>
</comment>
<gene>
    <name evidence="2" type="ORF">chiPu_0020185</name>
</gene>
<evidence type="ECO:0000313" key="3">
    <source>
        <dbReference type="Proteomes" id="UP000287033"/>
    </source>
</evidence>
<feature type="compositionally biased region" description="Basic and acidic residues" evidence="1">
    <location>
        <begin position="17"/>
        <end position="26"/>
    </location>
</feature>
<sequence length="116" mass="13074">MQLIASSQESWYRAGRSVREEAEQGSRRQPMGRPTWGREGCWFLSIALGLCRSLESGERGEPLFLLQIDLLRRAVTFAILLFSGTILKEDWKILSTAPGISNEPPSVTWIHQSLTV</sequence>